<dbReference type="InterPro" id="IPR000566">
    <property type="entry name" value="Lipocln_cytosolic_FA-bd_dom"/>
</dbReference>
<dbReference type="FunFam" id="2.40.128.20:FF:000042">
    <property type="entry name" value="Predicted protein"/>
    <property type="match status" value="1"/>
</dbReference>
<organism evidence="3">
    <name type="scientific">Physcomitrium patens</name>
    <name type="common">Spreading-leaved earth moss</name>
    <name type="synonym">Physcomitrella patens</name>
    <dbReference type="NCBI Taxonomy" id="3218"/>
    <lineage>
        <taxon>Eukaryota</taxon>
        <taxon>Viridiplantae</taxon>
        <taxon>Streptophyta</taxon>
        <taxon>Embryophyta</taxon>
        <taxon>Bryophyta</taxon>
        <taxon>Bryophytina</taxon>
        <taxon>Bryopsida</taxon>
        <taxon>Funariidae</taxon>
        <taxon>Funariales</taxon>
        <taxon>Funariaceae</taxon>
        <taxon>Physcomitrium</taxon>
    </lineage>
</organism>
<dbReference type="InterPro" id="IPR012674">
    <property type="entry name" value="Calycin"/>
</dbReference>
<dbReference type="KEGG" id="ppp:112288718"/>
<dbReference type="Gene3D" id="2.40.128.20">
    <property type="match status" value="1"/>
</dbReference>
<dbReference type="SUPFAM" id="SSF50814">
    <property type="entry name" value="Lipocalins"/>
    <property type="match status" value="1"/>
</dbReference>
<dbReference type="PANTHER" id="PTHR10612">
    <property type="entry name" value="APOLIPOPROTEIN D"/>
    <property type="match status" value="1"/>
</dbReference>
<dbReference type="Pfam" id="PF08212">
    <property type="entry name" value="Lipocalin_2"/>
    <property type="match status" value="1"/>
</dbReference>
<dbReference type="EnsemblPlants" id="Pp3c11_15530V3.2">
    <property type="protein sequence ID" value="Pp3c11_15530V3.2"/>
    <property type="gene ID" value="Pp3c11_15530"/>
</dbReference>
<dbReference type="Gramene" id="Pp3c11_15530V3.1">
    <property type="protein sequence ID" value="Pp3c11_15530V3.1"/>
    <property type="gene ID" value="Pp3c11_15530"/>
</dbReference>
<dbReference type="RefSeq" id="XP_024388985.1">
    <property type="nucleotide sequence ID" value="XM_024533217.2"/>
</dbReference>
<keyword evidence="1" id="KW-0732">Signal</keyword>
<evidence type="ECO:0000313" key="3">
    <source>
        <dbReference type="EMBL" id="PNR45305.1"/>
    </source>
</evidence>
<dbReference type="EnsemblPlants" id="Pp3c11_15530V3.1">
    <property type="protein sequence ID" value="Pp3c11_15530V3.1"/>
    <property type="gene ID" value="Pp3c11_15530"/>
</dbReference>
<evidence type="ECO:0000313" key="5">
    <source>
        <dbReference type="Proteomes" id="UP000006727"/>
    </source>
</evidence>
<dbReference type="GO" id="GO:0005737">
    <property type="term" value="C:cytoplasm"/>
    <property type="evidence" value="ECO:0000318"/>
    <property type="project" value="GO_Central"/>
</dbReference>
<keyword evidence="5" id="KW-1185">Reference proteome</keyword>
<feature type="domain" description="Lipocalin/cytosolic fatty-acid binding" evidence="2">
    <location>
        <begin position="53"/>
        <end position="185"/>
    </location>
</feature>
<dbReference type="AlphaFoldDB" id="A0A2K1JUW1"/>
<dbReference type="Proteomes" id="UP000006727">
    <property type="component" value="Chromosome 11"/>
</dbReference>
<evidence type="ECO:0000256" key="1">
    <source>
        <dbReference type="SAM" id="SignalP"/>
    </source>
</evidence>
<dbReference type="GeneID" id="112288718"/>
<dbReference type="STRING" id="3218.A0A2K1JUW1"/>
<dbReference type="GO" id="GO:0006629">
    <property type="term" value="P:lipid metabolic process"/>
    <property type="evidence" value="ECO:0000318"/>
    <property type="project" value="GO_Central"/>
</dbReference>
<reference evidence="3 5" key="1">
    <citation type="journal article" date="2008" name="Science">
        <title>The Physcomitrella genome reveals evolutionary insights into the conquest of land by plants.</title>
        <authorList>
            <person name="Rensing S."/>
            <person name="Lang D."/>
            <person name="Zimmer A."/>
            <person name="Terry A."/>
            <person name="Salamov A."/>
            <person name="Shapiro H."/>
            <person name="Nishiyama T."/>
            <person name="Perroud P.-F."/>
            <person name="Lindquist E."/>
            <person name="Kamisugi Y."/>
            <person name="Tanahashi T."/>
            <person name="Sakakibara K."/>
            <person name="Fujita T."/>
            <person name="Oishi K."/>
            <person name="Shin-I T."/>
            <person name="Kuroki Y."/>
            <person name="Toyoda A."/>
            <person name="Suzuki Y."/>
            <person name="Hashimoto A."/>
            <person name="Yamaguchi K."/>
            <person name="Sugano A."/>
            <person name="Kohara Y."/>
            <person name="Fujiyama A."/>
            <person name="Anterola A."/>
            <person name="Aoki S."/>
            <person name="Ashton N."/>
            <person name="Barbazuk W.B."/>
            <person name="Barker E."/>
            <person name="Bennetzen J."/>
            <person name="Bezanilla M."/>
            <person name="Blankenship R."/>
            <person name="Cho S.H."/>
            <person name="Dutcher S."/>
            <person name="Estelle M."/>
            <person name="Fawcett J.A."/>
            <person name="Gundlach H."/>
            <person name="Hanada K."/>
            <person name="Heyl A."/>
            <person name="Hicks K.A."/>
            <person name="Hugh J."/>
            <person name="Lohr M."/>
            <person name="Mayer K."/>
            <person name="Melkozernov A."/>
            <person name="Murata T."/>
            <person name="Nelson D."/>
            <person name="Pils B."/>
            <person name="Prigge M."/>
            <person name="Reiss B."/>
            <person name="Renner T."/>
            <person name="Rombauts S."/>
            <person name="Rushton P."/>
            <person name="Sanderfoot A."/>
            <person name="Schween G."/>
            <person name="Shiu S.-H."/>
            <person name="Stueber K."/>
            <person name="Theodoulou F.L."/>
            <person name="Tu H."/>
            <person name="Van de Peer Y."/>
            <person name="Verrier P.J."/>
            <person name="Waters E."/>
            <person name="Wood A."/>
            <person name="Yang L."/>
            <person name="Cove D."/>
            <person name="Cuming A."/>
            <person name="Hasebe M."/>
            <person name="Lucas S."/>
            <person name="Mishler D.B."/>
            <person name="Reski R."/>
            <person name="Grigoriev I."/>
            <person name="Quatrano R.S."/>
            <person name="Boore J.L."/>
        </authorList>
    </citation>
    <scope>NUCLEOTIDE SEQUENCE [LARGE SCALE GENOMIC DNA]</scope>
    <source>
        <strain evidence="4 5">cv. Gransden 2004</strain>
    </source>
</reference>
<feature type="chain" id="PRO_5043158175" description="Lipocalin/cytosolic fatty-acid binding domain-containing protein" evidence="1">
    <location>
        <begin position="29"/>
        <end position="235"/>
    </location>
</feature>
<evidence type="ECO:0000259" key="2">
    <source>
        <dbReference type="Pfam" id="PF08212"/>
    </source>
</evidence>
<dbReference type="GO" id="GO:0000302">
    <property type="term" value="P:response to reactive oxygen species"/>
    <property type="evidence" value="ECO:0000318"/>
    <property type="project" value="GO_Central"/>
</dbReference>
<dbReference type="Gramene" id="Pp3c11_15530V3.2">
    <property type="protein sequence ID" value="Pp3c11_15530V3.2"/>
    <property type="gene ID" value="Pp3c11_15530"/>
</dbReference>
<dbReference type="PANTHER" id="PTHR10612:SF34">
    <property type="entry name" value="APOLIPOPROTEIN D"/>
    <property type="match status" value="1"/>
</dbReference>
<reference evidence="3 5" key="2">
    <citation type="journal article" date="2018" name="Plant J.">
        <title>The Physcomitrella patens chromosome-scale assembly reveals moss genome structure and evolution.</title>
        <authorList>
            <person name="Lang D."/>
            <person name="Ullrich K.K."/>
            <person name="Murat F."/>
            <person name="Fuchs J."/>
            <person name="Jenkins J."/>
            <person name="Haas F.B."/>
            <person name="Piednoel M."/>
            <person name="Gundlach H."/>
            <person name="Van Bel M."/>
            <person name="Meyberg R."/>
            <person name="Vives C."/>
            <person name="Morata J."/>
            <person name="Symeonidi A."/>
            <person name="Hiss M."/>
            <person name="Muchero W."/>
            <person name="Kamisugi Y."/>
            <person name="Saleh O."/>
            <person name="Blanc G."/>
            <person name="Decker E.L."/>
            <person name="van Gessel N."/>
            <person name="Grimwood J."/>
            <person name="Hayes R.D."/>
            <person name="Graham S.W."/>
            <person name="Gunter L.E."/>
            <person name="McDaniel S.F."/>
            <person name="Hoernstein S.N.W."/>
            <person name="Larsson A."/>
            <person name="Li F.W."/>
            <person name="Perroud P.F."/>
            <person name="Phillips J."/>
            <person name="Ranjan P."/>
            <person name="Rokshar D.S."/>
            <person name="Rothfels C.J."/>
            <person name="Schneider L."/>
            <person name="Shu S."/>
            <person name="Stevenson D.W."/>
            <person name="Thummler F."/>
            <person name="Tillich M."/>
            <person name="Villarreal Aguilar J.C."/>
            <person name="Widiez T."/>
            <person name="Wong G.K."/>
            <person name="Wymore A."/>
            <person name="Zhang Y."/>
            <person name="Zimmer A.D."/>
            <person name="Quatrano R.S."/>
            <person name="Mayer K.F.X."/>
            <person name="Goodstein D."/>
            <person name="Casacuberta J.M."/>
            <person name="Vandepoele K."/>
            <person name="Reski R."/>
            <person name="Cuming A.C."/>
            <person name="Tuskan G.A."/>
            <person name="Maumus F."/>
            <person name="Salse J."/>
            <person name="Schmutz J."/>
            <person name="Rensing S.A."/>
        </authorList>
    </citation>
    <scope>NUCLEOTIDE SEQUENCE [LARGE SCALE GENOMIC DNA]</scope>
    <source>
        <strain evidence="4 5">cv. Gransden 2004</strain>
    </source>
</reference>
<accession>A0A2K1JUW1</accession>
<dbReference type="EMBL" id="ABEU02000011">
    <property type="protein sequence ID" value="PNR45305.1"/>
    <property type="molecule type" value="Genomic_DNA"/>
</dbReference>
<name>A0A2K1JUW1_PHYPA</name>
<gene>
    <name evidence="4" type="primary">LOC112288718</name>
    <name evidence="3" type="ORF">PHYPA_015076</name>
</gene>
<proteinExistence type="predicted"/>
<reference evidence="4" key="3">
    <citation type="submission" date="2020-12" db="UniProtKB">
        <authorList>
            <consortium name="EnsemblPlants"/>
        </authorList>
    </citation>
    <scope>IDENTIFICATION</scope>
</reference>
<evidence type="ECO:0000313" key="4">
    <source>
        <dbReference type="EnsemblPlants" id="Pp3c11_15530V3.1"/>
    </source>
</evidence>
<sequence>MASVGASSVWHCILLLAMVVLTGEGARAKRILHTEAPSPSQGVCSNPPTVSNVSLEAYSGVWYEIGSTALVKARIERDLICATARYSVIPDGDLAGSIRVRNEGYNIRTGEFAHAIGTATVVSPGRLEVKFFPGAPGGDYRIIYLSGKAEDKYNVAIVYSCDESVPGGSQSLFILSREPELDDEDDDDDDYDDDDETLSRLLNFVRDLGIVFEPNNEFILTPQDPITCGRNGYDD</sequence>
<feature type="signal peptide" evidence="1">
    <location>
        <begin position="1"/>
        <end position="28"/>
    </location>
</feature>
<protein>
    <recommendedName>
        <fullName evidence="2">Lipocalin/cytosolic fatty-acid binding domain-containing protein</fullName>
    </recommendedName>
</protein>
<dbReference type="PaxDb" id="3218-PP1S11_375V6.1"/>
<dbReference type="OrthoDB" id="565904at2759"/>